<feature type="region of interest" description="Disordered" evidence="1">
    <location>
        <begin position="56"/>
        <end position="81"/>
    </location>
</feature>
<gene>
    <name evidence="2" type="ORF">EDS130_LOCUS32159</name>
    <name evidence="3" type="ORF">XAT740_LOCUS53534</name>
</gene>
<protein>
    <submittedName>
        <fullName evidence="2">Uncharacterized protein</fullName>
    </submittedName>
</protein>
<comment type="caution">
    <text evidence="2">The sequence shown here is derived from an EMBL/GenBank/DDBJ whole genome shotgun (WGS) entry which is preliminary data.</text>
</comment>
<evidence type="ECO:0000313" key="2">
    <source>
        <dbReference type="EMBL" id="CAF1330451.1"/>
    </source>
</evidence>
<reference evidence="2" key="1">
    <citation type="submission" date="2021-02" db="EMBL/GenBank/DDBJ databases">
        <authorList>
            <person name="Nowell W R."/>
        </authorList>
    </citation>
    <scope>NUCLEOTIDE SEQUENCE</scope>
</reference>
<keyword evidence="4" id="KW-1185">Reference proteome</keyword>
<evidence type="ECO:0000313" key="5">
    <source>
        <dbReference type="Proteomes" id="UP000663852"/>
    </source>
</evidence>
<proteinExistence type="predicted"/>
<feature type="compositionally biased region" description="Low complexity" evidence="1">
    <location>
        <begin position="1"/>
        <end position="20"/>
    </location>
</feature>
<dbReference type="EMBL" id="CAJNOJ010000244">
    <property type="protein sequence ID" value="CAF1330451.1"/>
    <property type="molecule type" value="Genomic_DNA"/>
</dbReference>
<dbReference type="Proteomes" id="UP000663828">
    <property type="component" value="Unassembled WGS sequence"/>
</dbReference>
<evidence type="ECO:0000313" key="4">
    <source>
        <dbReference type="Proteomes" id="UP000663828"/>
    </source>
</evidence>
<organism evidence="2 5">
    <name type="scientific">Adineta ricciae</name>
    <name type="common">Rotifer</name>
    <dbReference type="NCBI Taxonomy" id="249248"/>
    <lineage>
        <taxon>Eukaryota</taxon>
        <taxon>Metazoa</taxon>
        <taxon>Spiralia</taxon>
        <taxon>Gnathifera</taxon>
        <taxon>Rotifera</taxon>
        <taxon>Eurotatoria</taxon>
        <taxon>Bdelloidea</taxon>
        <taxon>Adinetida</taxon>
        <taxon>Adinetidae</taxon>
        <taxon>Adineta</taxon>
    </lineage>
</organism>
<dbReference type="Proteomes" id="UP000663852">
    <property type="component" value="Unassembled WGS sequence"/>
</dbReference>
<evidence type="ECO:0000313" key="3">
    <source>
        <dbReference type="EMBL" id="CAF1642308.1"/>
    </source>
</evidence>
<dbReference type="EMBL" id="CAJNOR010009216">
    <property type="protein sequence ID" value="CAF1642308.1"/>
    <property type="molecule type" value="Genomic_DNA"/>
</dbReference>
<feature type="compositionally biased region" description="Pro residues" evidence="1">
    <location>
        <begin position="59"/>
        <end position="69"/>
    </location>
</feature>
<name>A0A815FUR8_ADIRI</name>
<feature type="region of interest" description="Disordered" evidence="1">
    <location>
        <begin position="1"/>
        <end position="23"/>
    </location>
</feature>
<accession>A0A815FUR8</accession>
<evidence type="ECO:0000256" key="1">
    <source>
        <dbReference type="SAM" id="MobiDB-lite"/>
    </source>
</evidence>
<dbReference type="OrthoDB" id="10043711at2759"/>
<sequence length="216" mass="23951">MQSSTSLHSLSSTTSSNSSSYGSRTILETKDLPYAAPRCRSSIAAFLEDDDAYTLISPPSSPVPPPPPPPRRRRSQLSTSNKSIDKCRQLFRTCLASTASPLALSTHSKLSTSFIRQEYFAKLCQTHRLLLVLNSYHCECGCQFSMEEGSYVVLYDQQSQSCSSYKTKGGLVTVISNDLVCSKVPCEYVCDVELLRSRVRLRRYGSGSDDEQSFDL</sequence>
<dbReference type="AlphaFoldDB" id="A0A815FUR8"/>